<dbReference type="AlphaFoldDB" id="A0A0M3JFV7"/>
<dbReference type="WBParaSite" id="ASIM_0000651101-mRNA-1">
    <property type="protein sequence ID" value="ASIM_0000651101-mRNA-1"/>
    <property type="gene ID" value="ASIM_0000651101"/>
</dbReference>
<keyword evidence="1" id="KW-0812">Transmembrane</keyword>
<organism evidence="2">
    <name type="scientific">Anisakis simplex</name>
    <name type="common">Herring worm</name>
    <dbReference type="NCBI Taxonomy" id="6269"/>
    <lineage>
        <taxon>Eukaryota</taxon>
        <taxon>Metazoa</taxon>
        <taxon>Ecdysozoa</taxon>
        <taxon>Nematoda</taxon>
        <taxon>Chromadorea</taxon>
        <taxon>Rhabditida</taxon>
        <taxon>Spirurina</taxon>
        <taxon>Ascaridomorpha</taxon>
        <taxon>Ascaridoidea</taxon>
        <taxon>Anisakidae</taxon>
        <taxon>Anisakis</taxon>
        <taxon>Anisakis simplex complex</taxon>
    </lineage>
</organism>
<evidence type="ECO:0000313" key="2">
    <source>
        <dbReference type="WBParaSite" id="ASIM_0000651101-mRNA-1"/>
    </source>
</evidence>
<accession>A0A0M3JFV7</accession>
<sequence length="78" mass="8626">LLRTPVKDVYDNDDDSEEALRSPLKHGRAALLVSEVKNCAALPLPVKYERLYKLFGHMERVILIGIIIAGGFDFVSAG</sequence>
<proteinExistence type="predicted"/>
<reference evidence="2" key="1">
    <citation type="submission" date="2017-02" db="UniProtKB">
        <authorList>
            <consortium name="WormBaseParasite"/>
        </authorList>
    </citation>
    <scope>IDENTIFICATION</scope>
</reference>
<feature type="transmembrane region" description="Helical" evidence="1">
    <location>
        <begin position="60"/>
        <end position="77"/>
    </location>
</feature>
<protein>
    <submittedName>
        <fullName evidence="2">SLC30A5</fullName>
    </submittedName>
</protein>
<keyword evidence="1" id="KW-1133">Transmembrane helix</keyword>
<keyword evidence="1" id="KW-0472">Membrane</keyword>
<name>A0A0M3JFV7_ANISI</name>
<evidence type="ECO:0000256" key="1">
    <source>
        <dbReference type="SAM" id="Phobius"/>
    </source>
</evidence>